<comment type="subcellular location">
    <subcellularLocation>
        <location evidence="1">Cell membrane</location>
        <topology evidence="1">Multi-pass membrane protein</topology>
    </subcellularLocation>
</comment>
<feature type="transmembrane region" description="Helical" evidence="7">
    <location>
        <begin position="546"/>
        <end position="567"/>
    </location>
</feature>
<dbReference type="InterPro" id="IPR000731">
    <property type="entry name" value="SSD"/>
</dbReference>
<feature type="transmembrane region" description="Helical" evidence="7">
    <location>
        <begin position="587"/>
        <end position="611"/>
    </location>
</feature>
<evidence type="ECO:0000256" key="6">
    <source>
        <dbReference type="SAM" id="Coils"/>
    </source>
</evidence>
<feature type="transmembrane region" description="Helical" evidence="7">
    <location>
        <begin position="180"/>
        <end position="200"/>
    </location>
</feature>
<evidence type="ECO:0000256" key="7">
    <source>
        <dbReference type="SAM" id="Phobius"/>
    </source>
</evidence>
<reference evidence="9 10" key="1">
    <citation type="submission" date="2018-10" db="EMBL/GenBank/DDBJ databases">
        <title>A collection Staphylococci species genome sequencing.</title>
        <authorList>
            <person name="Cole K."/>
        </authorList>
    </citation>
    <scope>NUCLEOTIDE SEQUENCE [LARGE SCALE GENOMIC DNA]</scope>
    <source>
        <strain evidence="10">NCTC 12218</strain>
    </source>
</reference>
<dbReference type="SUPFAM" id="SSF82866">
    <property type="entry name" value="Multidrug efflux transporter AcrB transmembrane domain"/>
    <property type="match status" value="2"/>
</dbReference>
<dbReference type="PANTHER" id="PTHR33406:SF13">
    <property type="entry name" value="MEMBRANE PROTEIN YDFJ"/>
    <property type="match status" value="1"/>
</dbReference>
<dbReference type="GO" id="GO:0005886">
    <property type="term" value="C:plasma membrane"/>
    <property type="evidence" value="ECO:0007669"/>
    <property type="project" value="UniProtKB-SubCell"/>
</dbReference>
<gene>
    <name evidence="9" type="ORF">CD117_08890</name>
</gene>
<evidence type="ECO:0000313" key="10">
    <source>
        <dbReference type="Proteomes" id="UP000274792"/>
    </source>
</evidence>
<dbReference type="InterPro" id="IPR004869">
    <property type="entry name" value="MMPL_dom"/>
</dbReference>
<dbReference type="Gene3D" id="1.20.1640.10">
    <property type="entry name" value="Multidrug efflux transporter AcrB transmembrane domain"/>
    <property type="match status" value="2"/>
</dbReference>
<evidence type="ECO:0000256" key="2">
    <source>
        <dbReference type="ARBA" id="ARBA00022475"/>
    </source>
</evidence>
<feature type="transmembrane region" description="Helical" evidence="7">
    <location>
        <begin position="231"/>
        <end position="251"/>
    </location>
</feature>
<evidence type="ECO:0000256" key="1">
    <source>
        <dbReference type="ARBA" id="ARBA00004651"/>
    </source>
</evidence>
<feature type="domain" description="SSD" evidence="8">
    <location>
        <begin position="204"/>
        <end position="329"/>
    </location>
</feature>
<keyword evidence="5 7" id="KW-0472">Membrane</keyword>
<dbReference type="PANTHER" id="PTHR33406">
    <property type="entry name" value="MEMBRANE PROTEIN MJ1562-RELATED"/>
    <property type="match status" value="1"/>
</dbReference>
<keyword evidence="6" id="KW-0175">Coiled coil</keyword>
<keyword evidence="4 7" id="KW-1133">Transmembrane helix</keyword>
<dbReference type="AlphaFoldDB" id="A0AAJ4VHU6"/>
<feature type="transmembrane region" description="Helical" evidence="7">
    <location>
        <begin position="632"/>
        <end position="652"/>
    </location>
</feature>
<organism evidence="9 10">
    <name type="scientific">Mammaliicoccus sciuri</name>
    <name type="common">Staphylococcus sciuri</name>
    <dbReference type="NCBI Taxonomy" id="1296"/>
    <lineage>
        <taxon>Bacteria</taxon>
        <taxon>Bacillati</taxon>
        <taxon>Bacillota</taxon>
        <taxon>Bacilli</taxon>
        <taxon>Bacillales</taxon>
        <taxon>Staphylococcaceae</taxon>
        <taxon>Mammaliicoccus</taxon>
    </lineage>
</organism>
<dbReference type="PROSITE" id="PS50156">
    <property type="entry name" value="SSD"/>
    <property type="match status" value="2"/>
</dbReference>
<feature type="transmembrane region" description="Helical" evidence="7">
    <location>
        <begin position="360"/>
        <end position="377"/>
    </location>
</feature>
<proteinExistence type="predicted"/>
<keyword evidence="2" id="KW-1003">Cell membrane</keyword>
<dbReference type="RefSeq" id="WP_126477454.1">
    <property type="nucleotide sequence ID" value="NZ_RXWV01000053.1"/>
</dbReference>
<dbReference type="Pfam" id="PF03176">
    <property type="entry name" value="MMPL"/>
    <property type="match status" value="2"/>
</dbReference>
<evidence type="ECO:0000256" key="3">
    <source>
        <dbReference type="ARBA" id="ARBA00022692"/>
    </source>
</evidence>
<protein>
    <submittedName>
        <fullName evidence="9">MMPL family transporter</fullName>
    </submittedName>
</protein>
<evidence type="ECO:0000313" key="9">
    <source>
        <dbReference type="EMBL" id="RTX72434.1"/>
    </source>
</evidence>
<sequence length="778" mass="85605">MANVLYKIGTFMAKHKGWGATIWLVILLSVLVPMLLTNPKFDNDLTMNDLKSVDTNNKIKDHFNQDSDKAQIRVVIKSEDKEGIVKPDISKDIQDSLKSIKDDDKKVDRISDPYEMKQISSDKTTAIAEVYYDVSATALSDDSRDKVQDKFNDLEDKYNVQVEYTGTGMKTTDVGATSEIVGVAVAFIVLLITFGSLIAAGLPILSAIIGLGTSVSIISLFTLAFDIPNVTLTLAVMIGLALSIDYALFILSRYKEIKRDEPDTIKAIGLATGTAGSAVVFAGVTVLIAVLGLSVLGIDFLTTTGLVAAISVIFAMLTAITLVPVLVGIFHKHIKPNKQNVQNKNDADSFWSKFVVNKPLLAILVGLIIIVLAIIPVKDMRLGIPDDGMNPSHTTQHKAYNIISDKFGEGYNGQIAMLVNVKNKKDDMQALQQDLQSLTKDVKDIKNVDTVLPPMMSENKDYALVIIVPEKGPNDETTNQLVHDLRDYNDDAKKDYNFKTEVSSQSVINIDMAEKINKSIPLFASVIVALAFILLMVVFRSILVPLKAVLGFILSLLASMGITTLIMQDGVMSELFGIDTPGPLFAMLPVILISLLFGLAMDYEVFLMSRIHEEYNKTKDNKLAVKLGIKKSGPVIVAAALIMFSVFIAFVFQEDPIIKSMGLSLALGVLFDAFIVRLTLIPALTTLLGKATWFVPAWLSKLIPHIDIEGRDLEHTAKQNQTYHQPTSETNMHINSPLIDQHIEVDEQNKEEILDILKQQSKNIESINKILAELIKKS</sequence>
<feature type="transmembrane region" description="Helical" evidence="7">
    <location>
        <begin position="658"/>
        <end position="680"/>
    </location>
</feature>
<comment type="caution">
    <text evidence="9">The sequence shown here is derived from an EMBL/GenBank/DDBJ whole genome shotgun (WGS) entry which is preliminary data.</text>
</comment>
<keyword evidence="3 7" id="KW-0812">Transmembrane</keyword>
<evidence type="ECO:0000256" key="5">
    <source>
        <dbReference type="ARBA" id="ARBA00023136"/>
    </source>
</evidence>
<dbReference type="Proteomes" id="UP000274792">
    <property type="component" value="Unassembled WGS sequence"/>
</dbReference>
<feature type="domain" description="SSD" evidence="8">
    <location>
        <begin position="544"/>
        <end position="686"/>
    </location>
</feature>
<dbReference type="InterPro" id="IPR050545">
    <property type="entry name" value="Mycobact_MmpL"/>
</dbReference>
<feature type="transmembrane region" description="Helical" evidence="7">
    <location>
        <begin position="272"/>
        <end position="298"/>
    </location>
</feature>
<feature type="transmembrane region" description="Helical" evidence="7">
    <location>
        <begin position="207"/>
        <end position="225"/>
    </location>
</feature>
<evidence type="ECO:0000256" key="4">
    <source>
        <dbReference type="ARBA" id="ARBA00022989"/>
    </source>
</evidence>
<accession>A0AAJ4VHU6</accession>
<evidence type="ECO:0000259" key="8">
    <source>
        <dbReference type="PROSITE" id="PS50156"/>
    </source>
</evidence>
<dbReference type="EMBL" id="RXWV01000053">
    <property type="protein sequence ID" value="RTX72434.1"/>
    <property type="molecule type" value="Genomic_DNA"/>
</dbReference>
<feature type="coiled-coil region" evidence="6">
    <location>
        <begin position="421"/>
        <end position="448"/>
    </location>
</feature>
<feature type="transmembrane region" description="Helical" evidence="7">
    <location>
        <begin position="17"/>
        <end position="36"/>
    </location>
</feature>
<name>A0AAJ4VHU6_MAMSC</name>
<feature type="transmembrane region" description="Helical" evidence="7">
    <location>
        <begin position="520"/>
        <end position="539"/>
    </location>
</feature>
<feature type="transmembrane region" description="Helical" evidence="7">
    <location>
        <begin position="304"/>
        <end position="330"/>
    </location>
</feature>